<evidence type="ECO:0000313" key="4">
    <source>
        <dbReference type="Proteomes" id="UP001237642"/>
    </source>
</evidence>
<dbReference type="PANTHER" id="PTHR48064:SF6">
    <property type="entry name" value="RECEPTOR-LIKE PROTEIN KINASE 2"/>
    <property type="match status" value="1"/>
</dbReference>
<evidence type="ECO:0000256" key="1">
    <source>
        <dbReference type="ARBA" id="ARBA00022614"/>
    </source>
</evidence>
<keyword evidence="4" id="KW-1185">Reference proteome</keyword>
<reference evidence="3" key="1">
    <citation type="submission" date="2023-02" db="EMBL/GenBank/DDBJ databases">
        <title>Genome of toxic invasive species Heracleum sosnowskyi carries increased number of genes despite the absence of recent whole-genome duplications.</title>
        <authorList>
            <person name="Schelkunov M."/>
            <person name="Shtratnikova V."/>
            <person name="Makarenko M."/>
            <person name="Klepikova A."/>
            <person name="Omelchenko D."/>
            <person name="Novikova G."/>
            <person name="Obukhova E."/>
            <person name="Bogdanov V."/>
            <person name="Penin A."/>
            <person name="Logacheva M."/>
        </authorList>
    </citation>
    <scope>NUCLEOTIDE SEQUENCE</scope>
    <source>
        <strain evidence="3">Hsosn_3</strain>
        <tissue evidence="3">Leaf</tissue>
    </source>
</reference>
<dbReference type="PANTHER" id="PTHR48064">
    <property type="entry name" value="OS01G0750400 PROTEIN"/>
    <property type="match status" value="1"/>
</dbReference>
<dbReference type="InterPro" id="IPR001611">
    <property type="entry name" value="Leu-rich_rpt"/>
</dbReference>
<dbReference type="EMBL" id="JAUIZM010000011">
    <property type="protein sequence ID" value="KAK1357079.1"/>
    <property type="molecule type" value="Genomic_DNA"/>
</dbReference>
<accession>A0AAD8M298</accession>
<dbReference type="InterPro" id="IPR032675">
    <property type="entry name" value="LRR_dom_sf"/>
</dbReference>
<dbReference type="InterPro" id="IPR053038">
    <property type="entry name" value="RLP_Defense"/>
</dbReference>
<keyword evidence="1" id="KW-0433">Leucine-rich repeat</keyword>
<comment type="caution">
    <text evidence="3">The sequence shown here is derived from an EMBL/GenBank/DDBJ whole genome shotgun (WGS) entry which is preliminary data.</text>
</comment>
<proteinExistence type="predicted"/>
<dbReference type="Proteomes" id="UP001237642">
    <property type="component" value="Unassembled WGS sequence"/>
</dbReference>
<dbReference type="Gene3D" id="3.80.10.10">
    <property type="entry name" value="Ribonuclease Inhibitor"/>
    <property type="match status" value="2"/>
</dbReference>
<protein>
    <submittedName>
        <fullName evidence="3">Uncharacterized protein</fullName>
    </submittedName>
</protein>
<name>A0AAD8M298_9APIA</name>
<dbReference type="Pfam" id="PF13855">
    <property type="entry name" value="LRR_8"/>
    <property type="match status" value="1"/>
</dbReference>
<evidence type="ECO:0000313" key="3">
    <source>
        <dbReference type="EMBL" id="KAK1357079.1"/>
    </source>
</evidence>
<evidence type="ECO:0000256" key="2">
    <source>
        <dbReference type="ARBA" id="ARBA00022737"/>
    </source>
</evidence>
<keyword evidence="2" id="KW-0677">Repeat</keyword>
<gene>
    <name evidence="3" type="ORF">POM88_050335</name>
</gene>
<dbReference type="AlphaFoldDB" id="A0AAD8M298"/>
<organism evidence="3 4">
    <name type="scientific">Heracleum sosnowskyi</name>
    <dbReference type="NCBI Taxonomy" id="360622"/>
    <lineage>
        <taxon>Eukaryota</taxon>
        <taxon>Viridiplantae</taxon>
        <taxon>Streptophyta</taxon>
        <taxon>Embryophyta</taxon>
        <taxon>Tracheophyta</taxon>
        <taxon>Spermatophyta</taxon>
        <taxon>Magnoliopsida</taxon>
        <taxon>eudicotyledons</taxon>
        <taxon>Gunneridae</taxon>
        <taxon>Pentapetalae</taxon>
        <taxon>asterids</taxon>
        <taxon>campanulids</taxon>
        <taxon>Apiales</taxon>
        <taxon>Apiaceae</taxon>
        <taxon>Apioideae</taxon>
        <taxon>apioid superclade</taxon>
        <taxon>Tordylieae</taxon>
        <taxon>Tordyliinae</taxon>
        <taxon>Heracleum</taxon>
    </lineage>
</organism>
<dbReference type="FunFam" id="3.80.10.10:FF:000383">
    <property type="entry name" value="Leucine-rich repeat receptor protein kinase EMS1"/>
    <property type="match status" value="1"/>
</dbReference>
<sequence length="204" mass="23108">MRQNSFNDSIPTELFHLRFLQFFDSSTNSLEGGLSSEVGKLENLRTLNLDGNLLGGNLRNNQLLKQIPSEIGILSYLSTLALSKNSFTGVIPPSILNLSNLEKLQLDDNKLYGEIPAWLFDMEGIKKLYLGGNEMNWNNNVKIVPKCLLSQLSLKSCKIAGDIPEWISTQKNIDFLELSDNQVTGRFQFGLLRWKLEVYYCQIT</sequence>
<dbReference type="SUPFAM" id="SSF52058">
    <property type="entry name" value="L domain-like"/>
    <property type="match status" value="1"/>
</dbReference>
<reference evidence="3" key="2">
    <citation type="submission" date="2023-05" db="EMBL/GenBank/DDBJ databases">
        <authorList>
            <person name="Schelkunov M.I."/>
        </authorList>
    </citation>
    <scope>NUCLEOTIDE SEQUENCE</scope>
    <source>
        <strain evidence="3">Hsosn_3</strain>
        <tissue evidence="3">Leaf</tissue>
    </source>
</reference>